<sequence length="313" mass="34037">MLTTLKSLLLDVWRVYLTLLKVMIPALIIVKVLDLLGGTQWLGKLLAPLMSLVGLPEEMGLVWATAMLTNIYTGMAVFFDFAGDSSLTVAQVSVLGIMMLLAHALPIEGAVAKLSGISWRVTLPLRIGGGFILGMLTNQVYLLGNWQQQPAVIVWQPTPASSSIPDWAIAQLTMLASIFFIIAALMILLRLLKWCGIEKLIQTLLSPFLKVLTIGKETTNVCVIGLVLGLSFGAGLLIDEARTGKISKRDIFLAVCFLGLTHSIIEDTILILLLGADLISILWGRLLFGFIVIAILARFIEQESPSCSFTKTS</sequence>
<keyword evidence="1" id="KW-0472">Membrane</keyword>
<evidence type="ECO:0000313" key="3">
    <source>
        <dbReference type="Proteomes" id="UP000183794"/>
    </source>
</evidence>
<feature type="transmembrane region" description="Helical" evidence="1">
    <location>
        <begin position="282"/>
        <end position="300"/>
    </location>
</feature>
<feature type="transmembrane region" description="Helical" evidence="1">
    <location>
        <begin position="86"/>
        <end position="105"/>
    </location>
</feature>
<organism evidence="2 3">
    <name type="scientific">Moritella viscosa</name>
    <dbReference type="NCBI Taxonomy" id="80854"/>
    <lineage>
        <taxon>Bacteria</taxon>
        <taxon>Pseudomonadati</taxon>
        <taxon>Pseudomonadota</taxon>
        <taxon>Gammaproteobacteria</taxon>
        <taxon>Alteromonadales</taxon>
        <taxon>Moritellaceae</taxon>
        <taxon>Moritella</taxon>
    </lineage>
</organism>
<dbReference type="EMBL" id="FPLD01000131">
    <property type="protein sequence ID" value="SGZ17955.1"/>
    <property type="molecule type" value="Genomic_DNA"/>
</dbReference>
<dbReference type="AlphaFoldDB" id="A0A1L0CKJ8"/>
<dbReference type="Proteomes" id="UP000183794">
    <property type="component" value="Unassembled WGS sequence"/>
</dbReference>
<keyword evidence="1" id="KW-0812">Transmembrane</keyword>
<proteinExistence type="predicted"/>
<gene>
    <name evidence="2" type="ORF">NVI5450_4604</name>
</gene>
<reference evidence="2 3" key="1">
    <citation type="submission" date="2016-11" db="EMBL/GenBank/DDBJ databases">
        <authorList>
            <person name="Jaros S."/>
            <person name="Januszkiewicz K."/>
            <person name="Wedrychowicz H."/>
        </authorList>
    </citation>
    <scope>NUCLEOTIDE SEQUENCE [LARGE SCALE GENOMIC DNA]</scope>
    <source>
        <strain evidence="2">NVI 5450</strain>
    </source>
</reference>
<feature type="transmembrane region" description="Helical" evidence="1">
    <location>
        <begin position="60"/>
        <end position="79"/>
    </location>
</feature>
<keyword evidence="1" id="KW-1133">Transmembrane helix</keyword>
<accession>A0A1L0CKJ8</accession>
<name>A0A1L0CKJ8_9GAMM</name>
<protein>
    <submittedName>
        <fullName evidence="2">Putative membrane protein</fullName>
    </submittedName>
</protein>
<dbReference type="RefSeq" id="WP_075496810.1">
    <property type="nucleotide sequence ID" value="NZ_CAWRBC010000115.1"/>
</dbReference>
<feature type="transmembrane region" description="Helical" evidence="1">
    <location>
        <begin position="167"/>
        <end position="189"/>
    </location>
</feature>
<evidence type="ECO:0000256" key="1">
    <source>
        <dbReference type="SAM" id="Phobius"/>
    </source>
</evidence>
<feature type="transmembrane region" description="Helical" evidence="1">
    <location>
        <begin position="125"/>
        <end position="146"/>
    </location>
</feature>
<dbReference type="OrthoDB" id="9797308at2"/>
<feature type="transmembrane region" description="Helical" evidence="1">
    <location>
        <begin position="12"/>
        <end position="33"/>
    </location>
</feature>
<evidence type="ECO:0000313" key="2">
    <source>
        <dbReference type="EMBL" id="SGZ17955.1"/>
    </source>
</evidence>
<feature type="transmembrane region" description="Helical" evidence="1">
    <location>
        <begin position="251"/>
        <end position="276"/>
    </location>
</feature>